<dbReference type="Proteomes" id="UP000242770">
    <property type="component" value="Unassembled WGS sequence"/>
</dbReference>
<sequence>MGPSSLRNPTHAAHPAQHPSFTLIESTAAQDSRSHEAQGKLVRSFRPRRSKIFIGRSRQGLVFALSDSFSAIHVESRAESFAAGP</sequence>
<proteinExistence type="predicted"/>
<gene>
    <name evidence="2" type="primary">SSCI85800.1</name>
</gene>
<dbReference type="AlphaFoldDB" id="A0A0F7SE23"/>
<reference evidence="3" key="1">
    <citation type="submission" date="2014-06" db="EMBL/GenBank/DDBJ databases">
        <authorList>
            <person name="Berkman P.J."/>
        </authorList>
    </citation>
    <scope>NUCLEOTIDE SEQUENCE [LARGE SCALE GENOMIC DNA]</scope>
</reference>
<evidence type="ECO:0000313" key="3">
    <source>
        <dbReference type="Proteomes" id="UP000242770"/>
    </source>
</evidence>
<name>A0A0F7SE23_9BASI</name>
<dbReference type="EMBL" id="CCFA01005212">
    <property type="protein sequence ID" value="CDW99833.1"/>
    <property type="molecule type" value="Genomic_DNA"/>
</dbReference>
<accession>A0A0F7SE23</accession>
<keyword evidence="3" id="KW-1185">Reference proteome</keyword>
<feature type="region of interest" description="Disordered" evidence="1">
    <location>
        <begin position="1"/>
        <end position="21"/>
    </location>
</feature>
<evidence type="ECO:0000256" key="1">
    <source>
        <dbReference type="SAM" id="MobiDB-lite"/>
    </source>
</evidence>
<organism evidence="2 3">
    <name type="scientific">Sporisorium scitamineum</name>
    <dbReference type="NCBI Taxonomy" id="49012"/>
    <lineage>
        <taxon>Eukaryota</taxon>
        <taxon>Fungi</taxon>
        <taxon>Dikarya</taxon>
        <taxon>Basidiomycota</taxon>
        <taxon>Ustilaginomycotina</taxon>
        <taxon>Ustilaginomycetes</taxon>
        <taxon>Ustilaginales</taxon>
        <taxon>Ustilaginaceae</taxon>
        <taxon>Sporisorium</taxon>
    </lineage>
</organism>
<evidence type="ECO:0000313" key="2">
    <source>
        <dbReference type="EMBL" id="CDW99833.1"/>
    </source>
</evidence>
<protein>
    <submittedName>
        <fullName evidence="2">Uncharacterized protein</fullName>
    </submittedName>
</protein>